<dbReference type="Proteomes" id="UP001230504">
    <property type="component" value="Unassembled WGS sequence"/>
</dbReference>
<evidence type="ECO:0000313" key="1">
    <source>
        <dbReference type="EMBL" id="KAK1590282.1"/>
    </source>
</evidence>
<dbReference type="RefSeq" id="XP_060413776.1">
    <property type="nucleotide sequence ID" value="XM_060557888.1"/>
</dbReference>
<dbReference type="GeneID" id="85442128"/>
<protein>
    <submittedName>
        <fullName evidence="1">Uncharacterized protein</fullName>
    </submittedName>
</protein>
<keyword evidence="2" id="KW-1185">Reference proteome</keyword>
<reference evidence="1" key="1">
    <citation type="submission" date="2021-06" db="EMBL/GenBank/DDBJ databases">
        <title>Comparative genomics, transcriptomics and evolutionary studies reveal genomic signatures of adaptation to plant cell wall in hemibiotrophic fungi.</title>
        <authorList>
            <consortium name="DOE Joint Genome Institute"/>
            <person name="Baroncelli R."/>
            <person name="Diaz J.F."/>
            <person name="Benocci T."/>
            <person name="Peng M."/>
            <person name="Battaglia E."/>
            <person name="Haridas S."/>
            <person name="Andreopoulos W."/>
            <person name="Labutti K."/>
            <person name="Pangilinan J."/>
            <person name="Floch G.L."/>
            <person name="Makela M.R."/>
            <person name="Henrissat B."/>
            <person name="Grigoriev I.V."/>
            <person name="Crouch J.A."/>
            <person name="De Vries R.P."/>
            <person name="Sukno S.A."/>
            <person name="Thon M.R."/>
        </authorList>
    </citation>
    <scope>NUCLEOTIDE SEQUENCE</scope>
    <source>
        <strain evidence="1">CBS 125086</strain>
    </source>
</reference>
<organism evidence="1 2">
    <name type="scientific">Colletotrichum navitas</name>
    <dbReference type="NCBI Taxonomy" id="681940"/>
    <lineage>
        <taxon>Eukaryota</taxon>
        <taxon>Fungi</taxon>
        <taxon>Dikarya</taxon>
        <taxon>Ascomycota</taxon>
        <taxon>Pezizomycotina</taxon>
        <taxon>Sordariomycetes</taxon>
        <taxon>Hypocreomycetidae</taxon>
        <taxon>Glomerellales</taxon>
        <taxon>Glomerellaceae</taxon>
        <taxon>Colletotrichum</taxon>
        <taxon>Colletotrichum graminicola species complex</taxon>
    </lineage>
</organism>
<proteinExistence type="predicted"/>
<gene>
    <name evidence="1" type="ORF">LY79DRAFT_554910</name>
</gene>
<dbReference type="AlphaFoldDB" id="A0AAD8V4D4"/>
<sequence>MRLCPSALGIPSCYRAAAASETQHPTQWAQLCKPRPFAQHQTNDQALFAPSAGPISGQSIPLSLRTWYVTDAAVRHFHQLQRRRRCASCQLMAADDATLFSPCLPELVPTLTAPCCFQPEPLPSATTPGVDVIFQYTSVLVSLSYPVLVLESCILARRL</sequence>
<dbReference type="EMBL" id="JAHLJV010000032">
    <property type="protein sequence ID" value="KAK1590282.1"/>
    <property type="molecule type" value="Genomic_DNA"/>
</dbReference>
<accession>A0AAD8V4D4</accession>
<comment type="caution">
    <text evidence="1">The sequence shown here is derived from an EMBL/GenBank/DDBJ whole genome shotgun (WGS) entry which is preliminary data.</text>
</comment>
<evidence type="ECO:0000313" key="2">
    <source>
        <dbReference type="Proteomes" id="UP001230504"/>
    </source>
</evidence>
<name>A0AAD8V4D4_9PEZI</name>